<name>A0AC60QIC4_IXOPE</name>
<protein>
    <submittedName>
        <fullName evidence="1">Uncharacterized protein</fullName>
    </submittedName>
</protein>
<dbReference type="EMBL" id="JABSTQ010009073">
    <property type="protein sequence ID" value="KAG0433249.1"/>
    <property type="molecule type" value="Genomic_DNA"/>
</dbReference>
<organism evidence="1 2">
    <name type="scientific">Ixodes persulcatus</name>
    <name type="common">Taiga tick</name>
    <dbReference type="NCBI Taxonomy" id="34615"/>
    <lineage>
        <taxon>Eukaryota</taxon>
        <taxon>Metazoa</taxon>
        <taxon>Ecdysozoa</taxon>
        <taxon>Arthropoda</taxon>
        <taxon>Chelicerata</taxon>
        <taxon>Arachnida</taxon>
        <taxon>Acari</taxon>
        <taxon>Parasitiformes</taxon>
        <taxon>Ixodida</taxon>
        <taxon>Ixodoidea</taxon>
        <taxon>Ixodidae</taxon>
        <taxon>Ixodinae</taxon>
        <taxon>Ixodes</taxon>
    </lineage>
</organism>
<evidence type="ECO:0000313" key="2">
    <source>
        <dbReference type="Proteomes" id="UP000805193"/>
    </source>
</evidence>
<keyword evidence="2" id="KW-1185">Reference proteome</keyword>
<sequence>MESAALSREEREPVQECHAPLNLGTSSLKTARDGRGNQLASSAPPRTTSRPGRAACPKGLNTSERANLNLPWRSGHASRTRSLDEETERQRRDERSRLSRGLSVDGELPLNPFGVKTAPGVRLGNPCAFPQAG</sequence>
<dbReference type="Proteomes" id="UP000805193">
    <property type="component" value="Unassembled WGS sequence"/>
</dbReference>
<gene>
    <name evidence="1" type="ORF">HPB47_020100</name>
</gene>
<proteinExistence type="predicted"/>
<reference evidence="1 2" key="1">
    <citation type="journal article" date="2020" name="Cell">
        <title>Large-Scale Comparative Analyses of Tick Genomes Elucidate Their Genetic Diversity and Vector Capacities.</title>
        <authorList>
            <consortium name="Tick Genome and Microbiome Consortium (TIGMIC)"/>
            <person name="Jia N."/>
            <person name="Wang J."/>
            <person name="Shi W."/>
            <person name="Du L."/>
            <person name="Sun Y."/>
            <person name="Zhan W."/>
            <person name="Jiang J.F."/>
            <person name="Wang Q."/>
            <person name="Zhang B."/>
            <person name="Ji P."/>
            <person name="Bell-Sakyi L."/>
            <person name="Cui X.M."/>
            <person name="Yuan T.T."/>
            <person name="Jiang B.G."/>
            <person name="Yang W.F."/>
            <person name="Lam T.T."/>
            <person name="Chang Q.C."/>
            <person name="Ding S.J."/>
            <person name="Wang X.J."/>
            <person name="Zhu J.G."/>
            <person name="Ruan X.D."/>
            <person name="Zhao L."/>
            <person name="Wei J.T."/>
            <person name="Ye R.Z."/>
            <person name="Que T.C."/>
            <person name="Du C.H."/>
            <person name="Zhou Y.H."/>
            <person name="Cheng J.X."/>
            <person name="Dai P.F."/>
            <person name="Guo W.B."/>
            <person name="Han X.H."/>
            <person name="Huang E.J."/>
            <person name="Li L.F."/>
            <person name="Wei W."/>
            <person name="Gao Y.C."/>
            <person name="Liu J.Z."/>
            <person name="Shao H.Z."/>
            <person name="Wang X."/>
            <person name="Wang C.C."/>
            <person name="Yang T.C."/>
            <person name="Huo Q.B."/>
            <person name="Li W."/>
            <person name="Chen H.Y."/>
            <person name="Chen S.E."/>
            <person name="Zhou L.G."/>
            <person name="Ni X.B."/>
            <person name="Tian J.H."/>
            <person name="Sheng Y."/>
            <person name="Liu T."/>
            <person name="Pan Y.S."/>
            <person name="Xia L.Y."/>
            <person name="Li J."/>
            <person name="Zhao F."/>
            <person name="Cao W.C."/>
        </authorList>
    </citation>
    <scope>NUCLEOTIDE SEQUENCE [LARGE SCALE GENOMIC DNA]</scope>
    <source>
        <strain evidence="1">Iper-2018</strain>
    </source>
</reference>
<comment type="caution">
    <text evidence="1">The sequence shown here is derived from an EMBL/GenBank/DDBJ whole genome shotgun (WGS) entry which is preliminary data.</text>
</comment>
<evidence type="ECO:0000313" key="1">
    <source>
        <dbReference type="EMBL" id="KAG0433249.1"/>
    </source>
</evidence>
<accession>A0AC60QIC4</accession>